<name>A0A8J2H6S6_COTCN</name>
<dbReference type="Proteomes" id="UP000786811">
    <property type="component" value="Unassembled WGS sequence"/>
</dbReference>
<dbReference type="OrthoDB" id="7691905at2759"/>
<gene>
    <name evidence="2" type="ORF">HICCMSTLAB_LOCUS2904</name>
</gene>
<proteinExistence type="predicted"/>
<reference evidence="2" key="1">
    <citation type="submission" date="2021-04" db="EMBL/GenBank/DDBJ databases">
        <authorList>
            <person name="Chebbi M.A.C M."/>
        </authorList>
    </citation>
    <scope>NUCLEOTIDE SEQUENCE</scope>
</reference>
<feature type="compositionally biased region" description="Polar residues" evidence="1">
    <location>
        <begin position="1"/>
        <end position="11"/>
    </location>
</feature>
<evidence type="ECO:0000256" key="1">
    <source>
        <dbReference type="SAM" id="MobiDB-lite"/>
    </source>
</evidence>
<protein>
    <submittedName>
        <fullName evidence="2">Uncharacterized protein</fullName>
    </submittedName>
</protein>
<feature type="region of interest" description="Disordered" evidence="1">
    <location>
        <begin position="1"/>
        <end position="27"/>
    </location>
</feature>
<keyword evidence="3" id="KW-1185">Reference proteome</keyword>
<comment type="caution">
    <text evidence="2">The sequence shown here is derived from an EMBL/GenBank/DDBJ whole genome shotgun (WGS) entry which is preliminary data.</text>
</comment>
<evidence type="ECO:0000313" key="2">
    <source>
        <dbReference type="EMBL" id="CAG5079018.1"/>
    </source>
</evidence>
<accession>A0A8J2H6S6</accession>
<organism evidence="2 3">
    <name type="scientific">Cotesia congregata</name>
    <name type="common">Parasitoid wasp</name>
    <name type="synonym">Apanteles congregatus</name>
    <dbReference type="NCBI Taxonomy" id="51543"/>
    <lineage>
        <taxon>Eukaryota</taxon>
        <taxon>Metazoa</taxon>
        <taxon>Ecdysozoa</taxon>
        <taxon>Arthropoda</taxon>
        <taxon>Hexapoda</taxon>
        <taxon>Insecta</taxon>
        <taxon>Pterygota</taxon>
        <taxon>Neoptera</taxon>
        <taxon>Endopterygota</taxon>
        <taxon>Hymenoptera</taxon>
        <taxon>Apocrita</taxon>
        <taxon>Ichneumonoidea</taxon>
        <taxon>Braconidae</taxon>
        <taxon>Microgastrinae</taxon>
        <taxon>Cotesia</taxon>
    </lineage>
</organism>
<evidence type="ECO:0000313" key="3">
    <source>
        <dbReference type="Proteomes" id="UP000786811"/>
    </source>
</evidence>
<dbReference type="EMBL" id="CAJNRD030001117">
    <property type="protein sequence ID" value="CAG5079018.1"/>
    <property type="molecule type" value="Genomic_DNA"/>
</dbReference>
<feature type="region of interest" description="Disordered" evidence="1">
    <location>
        <begin position="61"/>
        <end position="87"/>
    </location>
</feature>
<dbReference type="AlphaFoldDB" id="A0A8J2H6S6"/>
<sequence length="138" mass="14951">MSSPTSKTSASPRLCKSRADIEDSGGEDVIPVRRSMKGLHGHISRGNRRHVDHVDAKWDTSDMDVDDAPAASSRRALSNKEQTKDSGKSLILPSLTSLLPYVKTILVEIIKQIGGTKFEKLGQDALALVEDLVVLISS</sequence>